<name>A0A8J5U023_FUSOX</name>
<keyword evidence="2 7" id="KW-0812">Transmembrane</keyword>
<evidence type="ECO:0000313" key="10">
    <source>
        <dbReference type="Proteomes" id="UP000694050"/>
    </source>
</evidence>
<feature type="transmembrane region" description="Helical" evidence="7">
    <location>
        <begin position="205"/>
        <end position="226"/>
    </location>
</feature>
<keyword evidence="4 7" id="KW-0472">Membrane</keyword>
<evidence type="ECO:0000256" key="1">
    <source>
        <dbReference type="ARBA" id="ARBA00004141"/>
    </source>
</evidence>
<dbReference type="PANTHER" id="PTHR33048">
    <property type="entry name" value="PTH11-LIKE INTEGRAL MEMBRANE PROTEIN (AFU_ORTHOLOGUE AFUA_5G11245)"/>
    <property type="match status" value="1"/>
</dbReference>
<evidence type="ECO:0000256" key="2">
    <source>
        <dbReference type="ARBA" id="ARBA00022692"/>
    </source>
</evidence>
<dbReference type="Proteomes" id="UP000694050">
    <property type="component" value="Unassembled WGS sequence"/>
</dbReference>
<evidence type="ECO:0000256" key="5">
    <source>
        <dbReference type="ARBA" id="ARBA00038359"/>
    </source>
</evidence>
<evidence type="ECO:0000256" key="4">
    <source>
        <dbReference type="ARBA" id="ARBA00023136"/>
    </source>
</evidence>
<feature type="transmembrane region" description="Helical" evidence="7">
    <location>
        <begin position="46"/>
        <end position="69"/>
    </location>
</feature>
<sequence length="343" mass="37902">MVKTPVSRSSIQNTGIALIVVASIAAGFRLYLAIIHHKSIRVEDAWLTSCYVFFLVLAILYLYIVPAFFRLTDLGEEVIEPYATANDDALFIQKGLFTVSACLWFCLWSAKFSLLWMYKKLLVQLPFLYEAMTLIGNIVTLFLACSSMEAWFAVGKCTTPRDVRAAAISMWFAYGTDVLTDLLIMLLPLRLIVTLQMPLSRKCSIAALFGLGWICIIASTVRVTQIGQPGGQPTVPWLALWGTIEAAIAVIIVTGPGLYRLAKLQSRSRRDYYAENSRTKTSQNKSHSRGAKGGQIELHSYPAAHTSVSTGNANSSQEGLVNPQRYDITVTKEVSVDTVTSRV</sequence>
<accession>A0A8J5U023</accession>
<keyword evidence="3 7" id="KW-1133">Transmembrane helix</keyword>
<comment type="similarity">
    <text evidence="5">Belongs to the SAT4 family.</text>
</comment>
<feature type="domain" description="Rhodopsin" evidence="8">
    <location>
        <begin position="29"/>
        <end position="261"/>
    </location>
</feature>
<feature type="transmembrane region" description="Helical" evidence="7">
    <location>
        <begin position="238"/>
        <end position="259"/>
    </location>
</feature>
<dbReference type="PANTHER" id="PTHR33048:SF146">
    <property type="entry name" value="INTEGRAL MEMBRANE PROTEIN"/>
    <property type="match status" value="1"/>
</dbReference>
<feature type="transmembrane region" description="Helical" evidence="7">
    <location>
        <begin position="172"/>
        <end position="193"/>
    </location>
</feature>
<feature type="transmembrane region" description="Helical" evidence="7">
    <location>
        <begin position="15"/>
        <end position="34"/>
    </location>
</feature>
<gene>
    <name evidence="9" type="ORF">Forpe1208_v013997</name>
</gene>
<feature type="transmembrane region" description="Helical" evidence="7">
    <location>
        <begin position="131"/>
        <end position="152"/>
    </location>
</feature>
<feature type="transmembrane region" description="Helical" evidence="7">
    <location>
        <begin position="89"/>
        <end position="110"/>
    </location>
</feature>
<reference evidence="9" key="1">
    <citation type="submission" date="2021-04" db="EMBL/GenBank/DDBJ databases">
        <title>First draft genome resource for Brassicaceae pathogens Fusarium oxysporum f. sp. raphani and Fusarium oxysporum f. sp. rapae.</title>
        <authorList>
            <person name="Asai S."/>
        </authorList>
    </citation>
    <scope>NUCLEOTIDE SEQUENCE</scope>
    <source>
        <strain evidence="9">Tf1208</strain>
    </source>
</reference>
<dbReference type="EMBL" id="JAELUQ010000011">
    <property type="protein sequence ID" value="KAG7406551.1"/>
    <property type="molecule type" value="Genomic_DNA"/>
</dbReference>
<dbReference type="AlphaFoldDB" id="A0A8J5U023"/>
<dbReference type="InterPro" id="IPR049326">
    <property type="entry name" value="Rhodopsin_dom_fungi"/>
</dbReference>
<protein>
    <recommendedName>
        <fullName evidence="8">Rhodopsin domain-containing protein</fullName>
    </recommendedName>
</protein>
<dbReference type="Pfam" id="PF20684">
    <property type="entry name" value="Fung_rhodopsin"/>
    <property type="match status" value="1"/>
</dbReference>
<feature type="region of interest" description="Disordered" evidence="6">
    <location>
        <begin position="272"/>
        <end position="293"/>
    </location>
</feature>
<comment type="subcellular location">
    <subcellularLocation>
        <location evidence="1">Membrane</location>
        <topology evidence="1">Multi-pass membrane protein</topology>
    </subcellularLocation>
</comment>
<evidence type="ECO:0000259" key="8">
    <source>
        <dbReference type="Pfam" id="PF20684"/>
    </source>
</evidence>
<dbReference type="GO" id="GO:0016020">
    <property type="term" value="C:membrane"/>
    <property type="evidence" value="ECO:0007669"/>
    <property type="project" value="UniProtKB-SubCell"/>
</dbReference>
<comment type="caution">
    <text evidence="9">The sequence shown here is derived from an EMBL/GenBank/DDBJ whole genome shotgun (WGS) entry which is preliminary data.</text>
</comment>
<dbReference type="InterPro" id="IPR052337">
    <property type="entry name" value="SAT4-like"/>
</dbReference>
<proteinExistence type="inferred from homology"/>
<organism evidence="9 10">
    <name type="scientific">Fusarium oxysporum f. sp. rapae</name>
    <dbReference type="NCBI Taxonomy" id="485398"/>
    <lineage>
        <taxon>Eukaryota</taxon>
        <taxon>Fungi</taxon>
        <taxon>Dikarya</taxon>
        <taxon>Ascomycota</taxon>
        <taxon>Pezizomycotina</taxon>
        <taxon>Sordariomycetes</taxon>
        <taxon>Hypocreomycetidae</taxon>
        <taxon>Hypocreales</taxon>
        <taxon>Nectriaceae</taxon>
        <taxon>Fusarium</taxon>
        <taxon>Fusarium oxysporum species complex</taxon>
    </lineage>
</organism>
<evidence type="ECO:0000256" key="7">
    <source>
        <dbReference type="SAM" id="Phobius"/>
    </source>
</evidence>
<evidence type="ECO:0000256" key="3">
    <source>
        <dbReference type="ARBA" id="ARBA00022989"/>
    </source>
</evidence>
<evidence type="ECO:0000313" key="9">
    <source>
        <dbReference type="EMBL" id="KAG7406551.1"/>
    </source>
</evidence>
<evidence type="ECO:0000256" key="6">
    <source>
        <dbReference type="SAM" id="MobiDB-lite"/>
    </source>
</evidence>